<dbReference type="EC" id="2.7.13.3" evidence="2"/>
<dbReference type="InterPro" id="IPR036890">
    <property type="entry name" value="HATPase_C_sf"/>
</dbReference>
<keyword evidence="7" id="KW-1133">Transmembrane helix</keyword>
<dbReference type="Gene3D" id="3.30.565.10">
    <property type="entry name" value="Histidine kinase-like ATPase, C-terminal domain"/>
    <property type="match status" value="1"/>
</dbReference>
<feature type="domain" description="Histidine kinase" evidence="8">
    <location>
        <begin position="297"/>
        <end position="515"/>
    </location>
</feature>
<feature type="transmembrane region" description="Helical" evidence="7">
    <location>
        <begin position="6"/>
        <end position="25"/>
    </location>
</feature>
<keyword evidence="7" id="KW-0472">Membrane</keyword>
<protein>
    <recommendedName>
        <fullName evidence="2">histidine kinase</fullName>
        <ecNumber evidence="2">2.7.13.3</ecNumber>
    </recommendedName>
</protein>
<evidence type="ECO:0000256" key="4">
    <source>
        <dbReference type="ARBA" id="ARBA00022679"/>
    </source>
</evidence>
<dbReference type="SUPFAM" id="SSF47384">
    <property type="entry name" value="Homodimeric domain of signal transducing histidine kinase"/>
    <property type="match status" value="1"/>
</dbReference>
<evidence type="ECO:0000313" key="10">
    <source>
        <dbReference type="Proteomes" id="UP000282297"/>
    </source>
</evidence>
<keyword evidence="4" id="KW-0808">Transferase</keyword>
<dbReference type="InterPro" id="IPR050736">
    <property type="entry name" value="Sensor_HK_Regulatory"/>
</dbReference>
<dbReference type="SMART" id="SM00387">
    <property type="entry name" value="HATPase_c"/>
    <property type="match status" value="1"/>
</dbReference>
<dbReference type="Pfam" id="PF00512">
    <property type="entry name" value="HisKA"/>
    <property type="match status" value="1"/>
</dbReference>
<keyword evidence="7" id="KW-0812">Transmembrane</keyword>
<dbReference type="FunFam" id="3.30.565.10:FF:000006">
    <property type="entry name" value="Sensor histidine kinase WalK"/>
    <property type="match status" value="1"/>
</dbReference>
<evidence type="ECO:0000256" key="2">
    <source>
        <dbReference type="ARBA" id="ARBA00012438"/>
    </source>
</evidence>
<reference evidence="10" key="1">
    <citation type="submission" date="2018-11" db="EMBL/GenBank/DDBJ databases">
        <title>Proposal to divide the Flavobacteriaceae and reorganize its genera based on Amino Acid Identity values calculated from whole genome sequences.</title>
        <authorList>
            <person name="Nicholson A.C."/>
            <person name="Gulvik C.A."/>
            <person name="Whitney A.M."/>
            <person name="Humrighouse B.W."/>
            <person name="Bell M."/>
            <person name="Holmes B."/>
            <person name="Steigerwalt A.B."/>
            <person name="Villarma A."/>
            <person name="Sheth M."/>
            <person name="Batra D."/>
            <person name="Pryor J."/>
            <person name="Bernardet J.-F."/>
            <person name="Hugo C."/>
            <person name="Kampfer P."/>
            <person name="Newman J.D."/>
            <person name="McQuiston J.R."/>
        </authorList>
    </citation>
    <scope>NUCLEOTIDE SEQUENCE [LARGE SCALE GENOMIC DNA]</scope>
    <source>
        <strain evidence="10">H4753</strain>
    </source>
</reference>
<keyword evidence="6" id="KW-0902">Two-component regulatory system</keyword>
<dbReference type="PROSITE" id="PS50109">
    <property type="entry name" value="HIS_KIN"/>
    <property type="match status" value="1"/>
</dbReference>
<evidence type="ECO:0000256" key="3">
    <source>
        <dbReference type="ARBA" id="ARBA00022553"/>
    </source>
</evidence>
<comment type="catalytic activity">
    <reaction evidence="1">
        <text>ATP + protein L-histidine = ADP + protein N-phospho-L-histidine.</text>
        <dbReference type="EC" id="2.7.13.3"/>
    </reaction>
</comment>
<evidence type="ECO:0000256" key="5">
    <source>
        <dbReference type="ARBA" id="ARBA00022777"/>
    </source>
</evidence>
<proteinExistence type="predicted"/>
<dbReference type="EMBL" id="CP034171">
    <property type="protein sequence ID" value="AZI21287.1"/>
    <property type="molecule type" value="Genomic_DNA"/>
</dbReference>
<dbReference type="AlphaFoldDB" id="A0A3G8WP66"/>
<dbReference type="PRINTS" id="PR00344">
    <property type="entry name" value="BCTRLSENSOR"/>
</dbReference>
<evidence type="ECO:0000256" key="6">
    <source>
        <dbReference type="ARBA" id="ARBA00023012"/>
    </source>
</evidence>
<dbReference type="Gene3D" id="1.10.287.130">
    <property type="match status" value="1"/>
</dbReference>
<keyword evidence="3" id="KW-0597">Phosphoprotein</keyword>
<dbReference type="Pfam" id="PF02518">
    <property type="entry name" value="HATPase_c"/>
    <property type="match status" value="1"/>
</dbReference>
<dbReference type="GO" id="GO:0000155">
    <property type="term" value="F:phosphorelay sensor kinase activity"/>
    <property type="evidence" value="ECO:0007669"/>
    <property type="project" value="InterPro"/>
</dbReference>
<dbReference type="Proteomes" id="UP000282297">
    <property type="component" value="Chromosome"/>
</dbReference>
<dbReference type="InterPro" id="IPR003594">
    <property type="entry name" value="HATPase_dom"/>
</dbReference>
<evidence type="ECO:0000313" key="9">
    <source>
        <dbReference type="EMBL" id="AZI21287.1"/>
    </source>
</evidence>
<sequence>MNQRFIPIISILMSISVVIFVTLQIKWLKEYYGALDQDFSNKVNIALDQSVKKIEDIEYNQLINENYKNFGKTVVANNGQPSSTIIQQTEDSASKRTITYQKNIIERENLPISNTGDSLNRIKLWTDENLIKIQRDTTKREALTAALNSSINSGEFSLKEFVRVEGSNRPIEKRVSPQTIDSVVSNALKNNGITSGFGYGIFDKNNKLTTLTNEDYRKQQTNTKYDKVLFRDSKDNPLYTLSLVFPRKDVSLIKNNLPMLLGTFLSLLTILGIYITSINYMMQQKRIADVKTDFINNMSHEFKTPLATISVATDSLANDTIATNPEKVKYYSQLIKQENLRMKKQVENVLNMSKLERNEVQLFLKETNMRQLIRDISQSFQLIVNERNGSLIQEFDADRYIVKVDEFHISNMLVNLLDNANKYSPEAPEIKVKTKNEGHWYVIEISDKGMGMDAINKNKIFEKFFREETGNIHNVKGQGLGLSYVKKIIELHKGQIHVDSVKGKGSTFTIKLPMS</sequence>
<dbReference type="SMART" id="SM00388">
    <property type="entry name" value="HisKA"/>
    <property type="match status" value="1"/>
</dbReference>
<dbReference type="RefSeq" id="WP_124785415.1">
    <property type="nucleotide sequence ID" value="NZ_CP034171.1"/>
</dbReference>
<evidence type="ECO:0000259" key="8">
    <source>
        <dbReference type="PROSITE" id="PS50109"/>
    </source>
</evidence>
<dbReference type="CDD" id="cd00082">
    <property type="entry name" value="HisKA"/>
    <property type="match status" value="1"/>
</dbReference>
<evidence type="ECO:0000256" key="1">
    <source>
        <dbReference type="ARBA" id="ARBA00000085"/>
    </source>
</evidence>
<dbReference type="InterPro" id="IPR003661">
    <property type="entry name" value="HisK_dim/P_dom"/>
</dbReference>
<dbReference type="PANTHER" id="PTHR43711">
    <property type="entry name" value="TWO-COMPONENT HISTIDINE KINASE"/>
    <property type="match status" value="1"/>
</dbReference>
<evidence type="ECO:0000256" key="7">
    <source>
        <dbReference type="SAM" id="Phobius"/>
    </source>
</evidence>
<dbReference type="PANTHER" id="PTHR43711:SF26">
    <property type="entry name" value="SENSOR HISTIDINE KINASE RCSC"/>
    <property type="match status" value="1"/>
</dbReference>
<accession>A0A3G8WP66</accession>
<gene>
    <name evidence="9" type="ORF">EIH08_11825</name>
</gene>
<dbReference type="InterPro" id="IPR004358">
    <property type="entry name" value="Sig_transdc_His_kin-like_C"/>
</dbReference>
<feature type="transmembrane region" description="Helical" evidence="7">
    <location>
        <begin position="257"/>
        <end position="282"/>
    </location>
</feature>
<dbReference type="InterPro" id="IPR036097">
    <property type="entry name" value="HisK_dim/P_sf"/>
</dbReference>
<dbReference type="SUPFAM" id="SSF55874">
    <property type="entry name" value="ATPase domain of HSP90 chaperone/DNA topoisomerase II/histidine kinase"/>
    <property type="match status" value="1"/>
</dbReference>
<organism evidence="9 10">
    <name type="scientific">Chryseobacterium taklimakanense</name>
    <dbReference type="NCBI Taxonomy" id="536441"/>
    <lineage>
        <taxon>Bacteria</taxon>
        <taxon>Pseudomonadati</taxon>
        <taxon>Bacteroidota</taxon>
        <taxon>Flavobacteriia</taxon>
        <taxon>Flavobacteriales</taxon>
        <taxon>Weeksellaceae</taxon>
        <taxon>Chryseobacterium group</taxon>
        <taxon>Chryseobacterium</taxon>
    </lineage>
</organism>
<keyword evidence="5 9" id="KW-0418">Kinase</keyword>
<name>A0A3G8WP66_9FLAO</name>
<dbReference type="InterPro" id="IPR005467">
    <property type="entry name" value="His_kinase_dom"/>
</dbReference>